<dbReference type="GO" id="GO:0007165">
    <property type="term" value="P:signal transduction"/>
    <property type="evidence" value="ECO:0007669"/>
    <property type="project" value="TreeGrafter"/>
</dbReference>
<gene>
    <name evidence="8" type="ORF">MSPICULIGERA_LOCUS15144</name>
</gene>
<sequence>MMLFIILLWMRTGQAQLDTTPAITNPFTTVTSIPSTLAMTTAFGVTDAATTGATTPTTTRIPLTGAAGYPYPPGSKNLRIGFIATETSSRDIGLSTCGGAVPFAMDYIVENQLLNDYTFEFVVNYTDCDEQSAAGITVEMITDHDVDVIIGPPSIIPSAMLTAFYSKIQIAWGYSTAARLTDVVRFPTLTSVTANTLQMGYGLLAFMNLYGWGQFGIMYVDDPSGFCDSLLTDVDTAASNLDTNFTLTYQVKLASISYSDLKAGLTKMKAKARIIVMCLEGVTKRQMLLAAYDNNMTTPDYVYIMMTMRGTGFGVQATANYTTEVLENGFTPIWVDVSNQPPDGRDDQAKQAATRLLVIDTASLVAIGTDPLTFKQEVFSRVKEWPFFCDTMQCQLLYNVTGAGNFISYLYDAFLFYAYAMNATLAQDPVGGLRNWTLFNELKLGVEFTGWSGVVAMTQNGSRIPRFFVTGIDGTGTPVNFVNLTYAFDGELMDATVLYDDAATSIWATRNGIQPTDEPTCGFSGKACPISMWAQSGGYIIAAIVVAVLLVIILILIAIYAVR</sequence>
<keyword evidence="2 5" id="KW-0812">Transmembrane</keyword>
<dbReference type="EMBL" id="CATQJA010002647">
    <property type="protein sequence ID" value="CAJ0576859.1"/>
    <property type="molecule type" value="Genomic_DNA"/>
</dbReference>
<organism evidence="8 9">
    <name type="scientific">Mesorhabditis spiculigera</name>
    <dbReference type="NCBI Taxonomy" id="96644"/>
    <lineage>
        <taxon>Eukaryota</taxon>
        <taxon>Metazoa</taxon>
        <taxon>Ecdysozoa</taxon>
        <taxon>Nematoda</taxon>
        <taxon>Chromadorea</taxon>
        <taxon>Rhabditida</taxon>
        <taxon>Rhabditina</taxon>
        <taxon>Rhabditomorpha</taxon>
        <taxon>Rhabditoidea</taxon>
        <taxon>Rhabditidae</taxon>
        <taxon>Mesorhabditinae</taxon>
        <taxon>Mesorhabditis</taxon>
    </lineage>
</organism>
<dbReference type="GO" id="GO:0038023">
    <property type="term" value="F:signaling receptor activity"/>
    <property type="evidence" value="ECO:0007669"/>
    <property type="project" value="TreeGrafter"/>
</dbReference>
<reference evidence="8" key="1">
    <citation type="submission" date="2023-06" db="EMBL/GenBank/DDBJ databases">
        <authorList>
            <person name="Delattre M."/>
        </authorList>
    </citation>
    <scope>NUCLEOTIDE SEQUENCE</scope>
    <source>
        <strain evidence="8">AF72</strain>
    </source>
</reference>
<evidence type="ECO:0000256" key="5">
    <source>
        <dbReference type="SAM" id="Phobius"/>
    </source>
</evidence>
<keyword evidence="4 5" id="KW-0472">Membrane</keyword>
<evidence type="ECO:0000256" key="1">
    <source>
        <dbReference type="ARBA" id="ARBA00004370"/>
    </source>
</evidence>
<dbReference type="SUPFAM" id="SSF53822">
    <property type="entry name" value="Periplasmic binding protein-like I"/>
    <property type="match status" value="1"/>
</dbReference>
<feature type="signal peptide" evidence="6">
    <location>
        <begin position="1"/>
        <end position="15"/>
    </location>
</feature>
<dbReference type="PANTHER" id="PTHR44755:SF8">
    <property type="entry name" value="RECEPTOR LIGAND BINDING REGION DOMAIN-CONTAINING PROTEIN"/>
    <property type="match status" value="1"/>
</dbReference>
<dbReference type="InterPro" id="IPR028082">
    <property type="entry name" value="Peripla_BP_I"/>
</dbReference>
<comment type="subcellular location">
    <subcellularLocation>
        <location evidence="1">Membrane</location>
    </subcellularLocation>
</comment>
<accession>A0AA36CXG0</accession>
<keyword evidence="6" id="KW-0732">Signal</keyword>
<dbReference type="Pfam" id="PF01094">
    <property type="entry name" value="ANF_receptor"/>
    <property type="match status" value="1"/>
</dbReference>
<dbReference type="AlphaFoldDB" id="A0AA36CXG0"/>
<dbReference type="GO" id="GO:0016020">
    <property type="term" value="C:membrane"/>
    <property type="evidence" value="ECO:0007669"/>
    <property type="project" value="UniProtKB-SubCell"/>
</dbReference>
<evidence type="ECO:0000256" key="3">
    <source>
        <dbReference type="ARBA" id="ARBA00022989"/>
    </source>
</evidence>
<keyword evidence="9" id="KW-1185">Reference proteome</keyword>
<feature type="domain" description="Receptor ligand binding region" evidence="7">
    <location>
        <begin position="97"/>
        <end position="473"/>
    </location>
</feature>
<evidence type="ECO:0000313" key="8">
    <source>
        <dbReference type="EMBL" id="CAJ0576859.1"/>
    </source>
</evidence>
<evidence type="ECO:0000259" key="7">
    <source>
        <dbReference type="Pfam" id="PF01094"/>
    </source>
</evidence>
<dbReference type="PANTHER" id="PTHR44755">
    <property type="entry name" value="NATRIURETIC PEPTIDE RECEPTOR 3-RELATED"/>
    <property type="match status" value="1"/>
</dbReference>
<feature type="chain" id="PRO_5041439063" description="Receptor ligand binding region domain-containing protein" evidence="6">
    <location>
        <begin position="16"/>
        <end position="563"/>
    </location>
</feature>
<feature type="transmembrane region" description="Helical" evidence="5">
    <location>
        <begin position="538"/>
        <end position="562"/>
    </location>
</feature>
<evidence type="ECO:0000256" key="6">
    <source>
        <dbReference type="SAM" id="SignalP"/>
    </source>
</evidence>
<name>A0AA36CXG0_9BILA</name>
<dbReference type="Gene3D" id="3.40.50.2300">
    <property type="match status" value="3"/>
</dbReference>
<feature type="non-terminal residue" evidence="8">
    <location>
        <position position="563"/>
    </location>
</feature>
<evidence type="ECO:0000256" key="4">
    <source>
        <dbReference type="ARBA" id="ARBA00023136"/>
    </source>
</evidence>
<proteinExistence type="predicted"/>
<dbReference type="InterPro" id="IPR001828">
    <property type="entry name" value="ANF_lig-bd_rcpt"/>
</dbReference>
<dbReference type="GO" id="GO:0017046">
    <property type="term" value="F:peptide hormone binding"/>
    <property type="evidence" value="ECO:0007669"/>
    <property type="project" value="TreeGrafter"/>
</dbReference>
<comment type="caution">
    <text evidence="8">The sequence shown here is derived from an EMBL/GenBank/DDBJ whole genome shotgun (WGS) entry which is preliminary data.</text>
</comment>
<dbReference type="Proteomes" id="UP001177023">
    <property type="component" value="Unassembled WGS sequence"/>
</dbReference>
<keyword evidence="3 5" id="KW-1133">Transmembrane helix</keyword>
<evidence type="ECO:0000256" key="2">
    <source>
        <dbReference type="ARBA" id="ARBA00022692"/>
    </source>
</evidence>
<dbReference type="CDD" id="cd06352">
    <property type="entry name" value="PBP1_NPR_GC-like"/>
    <property type="match status" value="1"/>
</dbReference>
<protein>
    <recommendedName>
        <fullName evidence="7">Receptor ligand binding region domain-containing protein</fullName>
    </recommendedName>
</protein>
<evidence type="ECO:0000313" key="9">
    <source>
        <dbReference type="Proteomes" id="UP001177023"/>
    </source>
</evidence>
<dbReference type="InterPro" id="IPR052612">
    <property type="entry name" value="ANP_Clearance_Receptor"/>
</dbReference>